<feature type="region of interest" description="Disordered" evidence="2">
    <location>
        <begin position="220"/>
        <end position="264"/>
    </location>
</feature>
<dbReference type="Pfam" id="PF03372">
    <property type="entry name" value="Exo_endo_phos"/>
    <property type="match status" value="1"/>
</dbReference>
<feature type="compositionally biased region" description="Polar residues" evidence="2">
    <location>
        <begin position="227"/>
        <end position="249"/>
    </location>
</feature>
<evidence type="ECO:0000313" key="5">
    <source>
        <dbReference type="Proteomes" id="UP000596661"/>
    </source>
</evidence>
<dbReference type="Pfam" id="PF14111">
    <property type="entry name" value="DUF4283"/>
    <property type="match status" value="1"/>
</dbReference>
<dbReference type="GO" id="GO:0008270">
    <property type="term" value="F:zinc ion binding"/>
    <property type="evidence" value="ECO:0007669"/>
    <property type="project" value="UniProtKB-KW"/>
</dbReference>
<dbReference type="SUPFAM" id="SSF56219">
    <property type="entry name" value="DNase I-like"/>
    <property type="match status" value="1"/>
</dbReference>
<dbReference type="EnsemblPlants" id="evm.model.02.354">
    <property type="protein sequence ID" value="cds.evm.model.02.354"/>
    <property type="gene ID" value="evm.TU.02.354"/>
</dbReference>
<evidence type="ECO:0000259" key="3">
    <source>
        <dbReference type="PROSITE" id="PS50158"/>
    </source>
</evidence>
<dbReference type="GO" id="GO:0003824">
    <property type="term" value="F:catalytic activity"/>
    <property type="evidence" value="ECO:0007669"/>
    <property type="project" value="InterPro"/>
</dbReference>
<dbReference type="PANTHER" id="PTHR31286:SF165">
    <property type="entry name" value="DUF4283 DOMAIN-CONTAINING PROTEIN"/>
    <property type="match status" value="1"/>
</dbReference>
<evidence type="ECO:0000313" key="4">
    <source>
        <dbReference type="EnsemblPlants" id="cds.evm.model.02.354"/>
    </source>
</evidence>
<dbReference type="Gene3D" id="3.60.10.10">
    <property type="entry name" value="Endonuclease/exonuclease/phosphatase"/>
    <property type="match status" value="1"/>
</dbReference>
<evidence type="ECO:0000256" key="2">
    <source>
        <dbReference type="SAM" id="MobiDB-lite"/>
    </source>
</evidence>
<keyword evidence="1" id="KW-0479">Metal-binding</keyword>
<dbReference type="InterPro" id="IPR005135">
    <property type="entry name" value="Endo/exonuclease/phosphatase"/>
</dbReference>
<reference evidence="4" key="1">
    <citation type="submission" date="2018-11" db="EMBL/GenBank/DDBJ databases">
        <authorList>
            <person name="Grassa J C."/>
        </authorList>
    </citation>
    <scope>NUCLEOTIDE SEQUENCE [LARGE SCALE GENOMIC DNA]</scope>
</reference>
<dbReference type="Proteomes" id="UP000596661">
    <property type="component" value="Chromosome 2"/>
</dbReference>
<sequence length="1365" mass="155422">MASSSKEDHALTKRWADICLEDEEEHEVSLADDCDEEEELNFDDRWCLVGRMLSGKVSDFQIFQNIIANLWKPGRGIFIKILDQNRHVGSNPRSAADSKRMGNKERPLYLGQCVESDPNNFQGVWRDYLRVRVRVNVNAPLKRRMKIRSRNGEAFYAYFKYERVPTFCFICGVMGHAERFCEKIYDTPIENIVKPYSIEIKAPTRQQSFLTASPWLRSGKGGHVPAKQSTSASPSVNAPTDFRGTNSVNCDPHDSQSKSRDYGNQQSTLKEHVVLVNDNSSDFNSEEIIEISDLNRKRLVTSTHVGPASMTKDLMEIEDEVVERFRIKIGFEGCFSVDVNGRKGGLAMLWRISEEAHLNNYSNNHIDIEVRIPGMVKWRLTGFYGEPNRNLRHHTWNHLRSMAADSSLPWCVIGDFNNIISQEDKKGGRPYPATLITGFQDAISDCHLIDLELRGYQFTWERSRGTNRAVEIRLDRAMATQQWLNLFNEKRKVGQKSVIRDTTATPIKQAEVAIDTGHGAAEDLLFTAEEIDLCPNLVAEEEARADTDSLKSARSRSWAEEVEENHGSAAHNNWKKFTASKSFNSDAKLMYTEPLIKGGRKIAQIDLEEVKWEEASWKSAVICMVMGANVPATVFEGFIRRVWGHLGILQVARMAKGLTMVKFNDEATRDEVLENRVIQFDRKPVIVRPWTSDLNAVKMVKSVVLWIRLHNLGLQYWGKNTLSALISTIGKPIMVDKHTKERTRVQFARVLVEMDIIDNPEKTLWFVNEFGQLVDQSIEYEWLPVECKHCGGFGHIMADCKREDKAVGSETKAKDQQLGPEAVTTTSNLSNASTEWQAPKPRSKGAGWNVRGLNKRKKQESVAEVWKVNKVGVGALLETKAWVILGDFNAVFHHDDRQGGNPISSTKLIDSNNWVAPASVDPMRRTGHFGSLILADHMAFKQIVLDSWSRPLNCSGLKGICLKTMRLKHKLKAFNSDAIGNIGEAYERAKDSYKEAQLLSQAHPLDQVYIIREQQSAVLFHNQDLMYFNFLSQRSKITWIQKGDNNTSYFHAMLKKRNEQNKIVSFVTDHGTLNDHFPDVVQHFLGHFRSIMGRARATSVEIQQSCIAMGPKLNLDQHVSLLKPFSFKEVRTAMFSIPSTKSPGPDGFGSGFFKSMWSEGIPLRPTKWRLDDCGLILKKMKQRLHSWTNKHLSYAGRIQLIQTTLIGLRNYWMSVFLLPQSVIKEIEKLCRGFLWGLKENRTRIHMSSWDKGQDFWSYNLQVDSSWYWRKLCRLRSDFSPTDIVSASRGGVFRATKLYNSSLSQTCDPTARAVWCSLNVPKQGFILWQVVQTSLLTRDMLGRFNIQASLLGVRGYFQVAGLQRLV</sequence>
<dbReference type="PROSITE" id="PS50158">
    <property type="entry name" value="ZF_CCHC"/>
    <property type="match status" value="1"/>
</dbReference>
<name>A0A803P0P8_CANSA</name>
<feature type="compositionally biased region" description="Polar residues" evidence="2">
    <location>
        <begin position="823"/>
        <end position="836"/>
    </location>
</feature>
<dbReference type="GO" id="GO:0003676">
    <property type="term" value="F:nucleic acid binding"/>
    <property type="evidence" value="ECO:0007669"/>
    <property type="project" value="InterPro"/>
</dbReference>
<dbReference type="InterPro" id="IPR025558">
    <property type="entry name" value="DUF4283"/>
</dbReference>
<dbReference type="Pfam" id="PF14392">
    <property type="entry name" value="zf-CCHC_4"/>
    <property type="match status" value="2"/>
</dbReference>
<dbReference type="InterPro" id="IPR025836">
    <property type="entry name" value="Zn_knuckle_CX2CX4HX4C"/>
</dbReference>
<keyword evidence="1" id="KW-0863">Zinc-finger</keyword>
<dbReference type="InterPro" id="IPR040256">
    <property type="entry name" value="At4g02000-like"/>
</dbReference>
<dbReference type="InterPro" id="IPR036691">
    <property type="entry name" value="Endo/exonu/phosph_ase_sf"/>
</dbReference>
<feature type="region of interest" description="Disordered" evidence="2">
    <location>
        <begin position="811"/>
        <end position="848"/>
    </location>
</feature>
<keyword evidence="5" id="KW-1185">Reference proteome</keyword>
<protein>
    <recommendedName>
        <fullName evidence="3">CCHC-type domain-containing protein</fullName>
    </recommendedName>
</protein>
<accession>A0A803P0P8</accession>
<dbReference type="PANTHER" id="PTHR31286">
    <property type="entry name" value="GLYCINE-RICH CELL WALL STRUCTURAL PROTEIN 1.8-LIKE"/>
    <property type="match status" value="1"/>
</dbReference>
<keyword evidence="1" id="KW-0862">Zinc</keyword>
<dbReference type="Gramene" id="evm.model.02.354">
    <property type="protein sequence ID" value="cds.evm.model.02.354"/>
    <property type="gene ID" value="evm.TU.02.354"/>
</dbReference>
<reference evidence="4" key="2">
    <citation type="submission" date="2021-03" db="UniProtKB">
        <authorList>
            <consortium name="EnsemblPlants"/>
        </authorList>
    </citation>
    <scope>IDENTIFICATION</scope>
</reference>
<organism evidence="4 5">
    <name type="scientific">Cannabis sativa</name>
    <name type="common">Hemp</name>
    <name type="synonym">Marijuana</name>
    <dbReference type="NCBI Taxonomy" id="3483"/>
    <lineage>
        <taxon>Eukaryota</taxon>
        <taxon>Viridiplantae</taxon>
        <taxon>Streptophyta</taxon>
        <taxon>Embryophyta</taxon>
        <taxon>Tracheophyta</taxon>
        <taxon>Spermatophyta</taxon>
        <taxon>Magnoliopsida</taxon>
        <taxon>eudicotyledons</taxon>
        <taxon>Gunneridae</taxon>
        <taxon>Pentapetalae</taxon>
        <taxon>rosids</taxon>
        <taxon>fabids</taxon>
        <taxon>Rosales</taxon>
        <taxon>Cannabaceae</taxon>
        <taxon>Cannabis</taxon>
    </lineage>
</organism>
<proteinExistence type="predicted"/>
<dbReference type="InterPro" id="IPR001878">
    <property type="entry name" value="Znf_CCHC"/>
</dbReference>
<feature type="compositionally biased region" description="Basic and acidic residues" evidence="2">
    <location>
        <begin position="251"/>
        <end position="261"/>
    </location>
</feature>
<feature type="domain" description="CCHC-type" evidence="3">
    <location>
        <begin position="787"/>
        <end position="802"/>
    </location>
</feature>
<dbReference type="EMBL" id="UZAU01000103">
    <property type="status" value="NOT_ANNOTATED_CDS"/>
    <property type="molecule type" value="Genomic_DNA"/>
</dbReference>
<dbReference type="SMART" id="SM00343">
    <property type="entry name" value="ZnF_C2HC"/>
    <property type="match status" value="2"/>
</dbReference>
<evidence type="ECO:0000256" key="1">
    <source>
        <dbReference type="PROSITE-ProRule" id="PRU00047"/>
    </source>
</evidence>